<evidence type="ECO:0000256" key="7">
    <source>
        <dbReference type="ARBA" id="ARBA00023136"/>
    </source>
</evidence>
<organism evidence="10 11">
    <name type="scientific">Paenibacillus anseongense</name>
    <dbReference type="NCBI Taxonomy" id="2682845"/>
    <lineage>
        <taxon>Bacteria</taxon>
        <taxon>Bacillati</taxon>
        <taxon>Bacillota</taxon>
        <taxon>Bacilli</taxon>
        <taxon>Bacillales</taxon>
        <taxon>Paenibacillaceae</taxon>
        <taxon>Paenibacillus</taxon>
    </lineage>
</organism>
<evidence type="ECO:0000256" key="8">
    <source>
        <dbReference type="SAM" id="Coils"/>
    </source>
</evidence>
<name>A0ABW9UJF8_9BACL</name>
<dbReference type="RefSeq" id="WP_157325485.1">
    <property type="nucleotide sequence ID" value="NZ_WSEM01000034.1"/>
</dbReference>
<dbReference type="SUPFAM" id="SSF52540">
    <property type="entry name" value="P-loop containing nucleoside triphosphate hydrolases"/>
    <property type="match status" value="1"/>
</dbReference>
<evidence type="ECO:0000256" key="1">
    <source>
        <dbReference type="ARBA" id="ARBA00004202"/>
    </source>
</evidence>
<dbReference type="Proteomes" id="UP000467637">
    <property type="component" value="Unassembled WGS sequence"/>
</dbReference>
<feature type="domain" description="AAA+ ATPase" evidence="9">
    <location>
        <begin position="51"/>
        <end position="569"/>
    </location>
</feature>
<sequence length="607" mass="69896">MYEPQYRLRLGEIAPIDSVHKIERVVFDFPSTTKINGELFCIQPNTEIILSPNLTCFIGGRGSGKSTVLNLIQEKLKPGSNNFFKKYKLNLPKDSLIKDFVKIDKDEEEIKVEFFSQNEIEEFALDFEKFTETIFPRILKLGENKELIDASSKLDMHLEELSSHINDIENLRVLNLTASSLQKRIKSQENIISSLNDEKYLELSQKLDQTDKEIRRINSSKKKYDDLIKSLKDTINDFQITSVANEYDEQRGKLIQTIKAGVDLSSAPNNFIDVSNTLSVLTENLAALKHDLNLFLENKGLKDDNLADVASATEEANRLNGRLTEMLSEIQNVEESISKFTFKDDLKQIYVDEINKKIDDQNRHLTNLSVQVKPISLKYEFNEDKAKQHLLKLMLEDFSNLDSYTNIKQNDIERHLFCIDPQTVSSKSDYLDVLQKTSNAKSRTSAFLIEYFSNDVKFEIFKLHIKRIYSDINIFKTIRVYYDGKQLENTSFGQRCTAAIILLIKLGNTPIIIDEPEAHLDSMLVANYLVNMIKENKQQRQIIFATHNANFAINGDAELINILEINTENKTYIVPTTIENLLLRDKLLQLEGGKTAFENREKKYQIK</sequence>
<evidence type="ECO:0000313" key="10">
    <source>
        <dbReference type="EMBL" id="MVQ39412.1"/>
    </source>
</evidence>
<evidence type="ECO:0000313" key="11">
    <source>
        <dbReference type="Proteomes" id="UP000467637"/>
    </source>
</evidence>
<comment type="caution">
    <text evidence="10">The sequence shown here is derived from an EMBL/GenBank/DDBJ whole genome shotgun (WGS) entry which is preliminary data.</text>
</comment>
<keyword evidence="5" id="KW-0408">Iron</keyword>
<evidence type="ECO:0000256" key="3">
    <source>
        <dbReference type="ARBA" id="ARBA00022475"/>
    </source>
</evidence>
<dbReference type="InterPro" id="IPR003593">
    <property type="entry name" value="AAA+_ATPase"/>
</dbReference>
<evidence type="ECO:0000259" key="9">
    <source>
        <dbReference type="SMART" id="SM00382"/>
    </source>
</evidence>
<evidence type="ECO:0000256" key="2">
    <source>
        <dbReference type="ARBA" id="ARBA00022448"/>
    </source>
</evidence>
<dbReference type="Pfam" id="PF13304">
    <property type="entry name" value="AAA_21"/>
    <property type="match status" value="1"/>
</dbReference>
<dbReference type="SMART" id="SM00382">
    <property type="entry name" value="AAA"/>
    <property type="match status" value="1"/>
</dbReference>
<keyword evidence="3" id="KW-1003">Cell membrane</keyword>
<keyword evidence="6" id="KW-0406">Ion transport</keyword>
<dbReference type="InterPro" id="IPR003959">
    <property type="entry name" value="ATPase_AAA_core"/>
</dbReference>
<keyword evidence="4" id="KW-0410">Iron transport</keyword>
<dbReference type="Gene3D" id="3.40.50.300">
    <property type="entry name" value="P-loop containing nucleotide triphosphate hydrolases"/>
    <property type="match status" value="2"/>
</dbReference>
<accession>A0ABW9UJF8</accession>
<evidence type="ECO:0000256" key="6">
    <source>
        <dbReference type="ARBA" id="ARBA00023065"/>
    </source>
</evidence>
<keyword evidence="8" id="KW-0175">Coiled coil</keyword>
<reference evidence="10 11" key="1">
    <citation type="submission" date="2019-12" db="EMBL/GenBank/DDBJ databases">
        <authorList>
            <person name="Huq M.A."/>
        </authorList>
    </citation>
    <scope>NUCLEOTIDE SEQUENCE [LARGE SCALE GENOMIC DNA]</scope>
    <source>
        <strain evidence="10 11">MAH-34</strain>
    </source>
</reference>
<keyword evidence="2" id="KW-0813">Transport</keyword>
<comment type="subcellular location">
    <subcellularLocation>
        <location evidence="1">Cell membrane</location>
        <topology evidence="1">Peripheral membrane protein</topology>
    </subcellularLocation>
</comment>
<protein>
    <recommendedName>
        <fullName evidence="9">AAA+ ATPase domain-containing protein</fullName>
    </recommendedName>
</protein>
<dbReference type="PANTHER" id="PTHR42771:SF2">
    <property type="entry name" value="IRON(3+)-HYDROXAMATE IMPORT ATP-BINDING PROTEIN FHUC"/>
    <property type="match status" value="1"/>
</dbReference>
<evidence type="ECO:0000256" key="5">
    <source>
        <dbReference type="ARBA" id="ARBA00023004"/>
    </source>
</evidence>
<dbReference type="PANTHER" id="PTHR42771">
    <property type="entry name" value="IRON(3+)-HYDROXAMATE IMPORT ATP-BINDING PROTEIN FHUC"/>
    <property type="match status" value="1"/>
</dbReference>
<evidence type="ECO:0000256" key="4">
    <source>
        <dbReference type="ARBA" id="ARBA00022496"/>
    </source>
</evidence>
<dbReference type="InterPro" id="IPR027417">
    <property type="entry name" value="P-loop_NTPase"/>
</dbReference>
<proteinExistence type="predicted"/>
<gene>
    <name evidence="10" type="ORF">GON05_32955</name>
</gene>
<dbReference type="EMBL" id="WSEM01000034">
    <property type="protein sequence ID" value="MVQ39412.1"/>
    <property type="molecule type" value="Genomic_DNA"/>
</dbReference>
<feature type="coiled-coil region" evidence="8">
    <location>
        <begin position="309"/>
        <end position="371"/>
    </location>
</feature>
<dbReference type="InterPro" id="IPR051535">
    <property type="entry name" value="Siderophore_ABC-ATPase"/>
</dbReference>
<keyword evidence="11" id="KW-1185">Reference proteome</keyword>
<keyword evidence="7" id="KW-0472">Membrane</keyword>